<sequence>MKRRPIYRRVSFWLGLFVACSLQWLWWDSLWHLTGTGMQGADWAMGILQMKGESLVMWGPERFDRSTDKVWFNRYEIVPSHWERNIAEDVRDGDPIVRMMVVPDAMVFAAWMILWGGWMVWRWGRERREERRVP</sequence>
<proteinExistence type="predicted"/>
<evidence type="ECO:0000256" key="1">
    <source>
        <dbReference type="SAM" id="Phobius"/>
    </source>
</evidence>
<keyword evidence="1" id="KW-0812">Transmembrane</keyword>
<keyword evidence="1" id="KW-1133">Transmembrane helix</keyword>
<keyword evidence="1" id="KW-0472">Membrane</keyword>
<dbReference type="Proteomes" id="UP001371305">
    <property type="component" value="Unassembled WGS sequence"/>
</dbReference>
<feature type="transmembrane region" description="Helical" evidence="1">
    <location>
        <begin position="105"/>
        <end position="124"/>
    </location>
</feature>
<reference evidence="2 3" key="1">
    <citation type="submission" date="2024-04" db="EMBL/GenBank/DDBJ databases">
        <title>Luteolibacter sp. isolated from soil.</title>
        <authorList>
            <person name="An J."/>
        </authorList>
    </citation>
    <scope>NUCLEOTIDE SEQUENCE [LARGE SCALE GENOMIC DNA]</scope>
    <source>
        <strain evidence="2 3">Y139</strain>
    </source>
</reference>
<evidence type="ECO:0000313" key="2">
    <source>
        <dbReference type="EMBL" id="MEK7951599.1"/>
    </source>
</evidence>
<protein>
    <recommendedName>
        <fullName evidence="4">DUF3592 domain-containing protein</fullName>
    </recommendedName>
</protein>
<gene>
    <name evidence="2" type="ORF">WKV53_13870</name>
</gene>
<evidence type="ECO:0008006" key="4">
    <source>
        <dbReference type="Google" id="ProtNLM"/>
    </source>
</evidence>
<name>A0ABU9AV20_9BACT</name>
<feature type="transmembrane region" description="Helical" evidence="1">
    <location>
        <begin position="12"/>
        <end position="27"/>
    </location>
</feature>
<keyword evidence="3" id="KW-1185">Reference proteome</keyword>
<dbReference type="RefSeq" id="WP_341405229.1">
    <property type="nucleotide sequence ID" value="NZ_JBBUKT010000005.1"/>
</dbReference>
<comment type="caution">
    <text evidence="2">The sequence shown here is derived from an EMBL/GenBank/DDBJ whole genome shotgun (WGS) entry which is preliminary data.</text>
</comment>
<accession>A0ABU9AV20</accession>
<dbReference type="EMBL" id="JBBUKT010000005">
    <property type="protein sequence ID" value="MEK7951599.1"/>
    <property type="molecule type" value="Genomic_DNA"/>
</dbReference>
<dbReference type="PROSITE" id="PS51257">
    <property type="entry name" value="PROKAR_LIPOPROTEIN"/>
    <property type="match status" value="1"/>
</dbReference>
<organism evidence="2 3">
    <name type="scientific">Luteolibacter soli</name>
    <dbReference type="NCBI Taxonomy" id="3135280"/>
    <lineage>
        <taxon>Bacteria</taxon>
        <taxon>Pseudomonadati</taxon>
        <taxon>Verrucomicrobiota</taxon>
        <taxon>Verrucomicrobiia</taxon>
        <taxon>Verrucomicrobiales</taxon>
        <taxon>Verrucomicrobiaceae</taxon>
        <taxon>Luteolibacter</taxon>
    </lineage>
</organism>
<evidence type="ECO:0000313" key="3">
    <source>
        <dbReference type="Proteomes" id="UP001371305"/>
    </source>
</evidence>